<comment type="caution">
    <text evidence="1">The sequence shown here is derived from an EMBL/GenBank/DDBJ whole genome shotgun (WGS) entry which is preliminary data.</text>
</comment>
<evidence type="ECO:0000313" key="2">
    <source>
        <dbReference type="Proteomes" id="UP000037460"/>
    </source>
</evidence>
<evidence type="ECO:0000313" key="1">
    <source>
        <dbReference type="EMBL" id="KOO29881.1"/>
    </source>
</evidence>
<dbReference type="AlphaFoldDB" id="A0A0M0JT94"/>
<reference evidence="2" key="1">
    <citation type="journal article" date="2015" name="PLoS Genet.">
        <title>Genome Sequence and Transcriptome Analyses of Chrysochromulina tobin: Metabolic Tools for Enhanced Algal Fitness in the Prominent Order Prymnesiales (Haptophyceae).</title>
        <authorList>
            <person name="Hovde B.T."/>
            <person name="Deodato C.R."/>
            <person name="Hunsperger H.M."/>
            <person name="Ryken S.A."/>
            <person name="Yost W."/>
            <person name="Jha R.K."/>
            <person name="Patterson J."/>
            <person name="Monnat R.J. Jr."/>
            <person name="Barlow S.B."/>
            <person name="Starkenburg S.R."/>
            <person name="Cattolico R.A."/>
        </authorList>
    </citation>
    <scope>NUCLEOTIDE SEQUENCE</scope>
    <source>
        <strain evidence="2">CCMP291</strain>
    </source>
</reference>
<sequence>MPGWKLLKKVEQVQEAQAAGAKPLGWRFKLYTVHDSASGTYQVALQMRDSRELPVDFFVVCGPGIRDVRPTSVSHIFGRARDARTSTPVNHC</sequence>
<protein>
    <submittedName>
        <fullName evidence="1">Uncharacterized protein</fullName>
    </submittedName>
</protein>
<name>A0A0M0JT94_9EUKA</name>
<accession>A0A0M0JT94</accession>
<keyword evidence="2" id="KW-1185">Reference proteome</keyword>
<proteinExistence type="predicted"/>
<dbReference type="EMBL" id="JWZX01002339">
    <property type="protein sequence ID" value="KOO29881.1"/>
    <property type="molecule type" value="Genomic_DNA"/>
</dbReference>
<organism evidence="1 2">
    <name type="scientific">Chrysochromulina tobinii</name>
    <dbReference type="NCBI Taxonomy" id="1460289"/>
    <lineage>
        <taxon>Eukaryota</taxon>
        <taxon>Haptista</taxon>
        <taxon>Haptophyta</taxon>
        <taxon>Prymnesiophyceae</taxon>
        <taxon>Prymnesiales</taxon>
        <taxon>Chrysochromulinaceae</taxon>
        <taxon>Chrysochromulina</taxon>
    </lineage>
</organism>
<dbReference type="Proteomes" id="UP000037460">
    <property type="component" value="Unassembled WGS sequence"/>
</dbReference>
<gene>
    <name evidence="1" type="ORF">Ctob_005214</name>
</gene>